<dbReference type="AlphaFoldDB" id="A0A836GVJ5"/>
<sequence>MNREGEQCAPAKRVTKEEMQRIVDRLYHHNRLEVELKPIVPRRTISREDLNKRIHHLYDESLERRQREREEVARQMDAAIKKDATITATTITPSEEEALVRHLYDETLANMKRNFDNIYSQETSRYERNTRKLTAKEQASAADRLYREGMERDRQKHIRLYEKYVVARRPPPPRRTADEIAASADKMTRGEGVAS</sequence>
<protein>
    <submittedName>
        <fullName evidence="2">Uncharacterized protein</fullName>
    </submittedName>
</protein>
<accession>A0A836GVJ5</accession>
<dbReference type="PANTHER" id="PTHR38828:SF1">
    <property type="match status" value="1"/>
</dbReference>
<dbReference type="RefSeq" id="XP_067688450.1">
    <property type="nucleotide sequence ID" value="XM_067832347.1"/>
</dbReference>
<proteinExistence type="predicted"/>
<dbReference type="EMBL" id="JAFHKP010000036">
    <property type="protein sequence ID" value="KAG5465851.1"/>
    <property type="molecule type" value="Genomic_DNA"/>
</dbReference>
<keyword evidence="3" id="KW-1185">Reference proteome</keyword>
<reference evidence="2 3" key="1">
    <citation type="submission" date="2021-02" db="EMBL/GenBank/DDBJ databases">
        <title>Leishmania (Mundinia) enrietti genome sequencing and assembly.</title>
        <authorList>
            <person name="Almutairi H."/>
            <person name="Gatherer D."/>
        </authorList>
    </citation>
    <scope>NUCLEOTIDE SEQUENCE [LARGE SCALE GENOMIC DNA]</scope>
    <source>
        <strain evidence="2">CUR178</strain>
    </source>
</reference>
<evidence type="ECO:0000313" key="3">
    <source>
        <dbReference type="Proteomes" id="UP000674179"/>
    </source>
</evidence>
<feature type="region of interest" description="Disordered" evidence="1">
    <location>
        <begin position="166"/>
        <end position="195"/>
    </location>
</feature>
<dbReference type="GeneID" id="94167857"/>
<dbReference type="OrthoDB" id="271880at2759"/>
<gene>
    <name evidence="2" type="ORF">CUR178_00566</name>
</gene>
<evidence type="ECO:0000256" key="1">
    <source>
        <dbReference type="SAM" id="MobiDB-lite"/>
    </source>
</evidence>
<dbReference type="PANTHER" id="PTHR38828">
    <property type="match status" value="1"/>
</dbReference>
<organism evidence="2 3">
    <name type="scientific">Leishmania enriettii</name>
    <dbReference type="NCBI Taxonomy" id="5663"/>
    <lineage>
        <taxon>Eukaryota</taxon>
        <taxon>Discoba</taxon>
        <taxon>Euglenozoa</taxon>
        <taxon>Kinetoplastea</taxon>
        <taxon>Metakinetoplastina</taxon>
        <taxon>Trypanosomatida</taxon>
        <taxon>Trypanosomatidae</taxon>
        <taxon>Leishmaniinae</taxon>
        <taxon>Leishmania</taxon>
    </lineage>
</organism>
<name>A0A836GVJ5_LEIEN</name>
<comment type="caution">
    <text evidence="2">The sequence shown here is derived from an EMBL/GenBank/DDBJ whole genome shotgun (WGS) entry which is preliminary data.</text>
</comment>
<dbReference type="InterPro" id="IPR039963">
    <property type="entry name" value="Unchar_22kDa"/>
</dbReference>
<dbReference type="Proteomes" id="UP000674179">
    <property type="component" value="Chromosome 36"/>
</dbReference>
<evidence type="ECO:0000313" key="2">
    <source>
        <dbReference type="EMBL" id="KAG5465851.1"/>
    </source>
</evidence>
<dbReference type="KEGG" id="lenr:94167857"/>